<sequence length="39" mass="4192">MKSHNFFQGVNEDVALCVYGTRLIGRNADLVLHGGGNTS</sequence>
<accession>A0A382UL25</accession>
<evidence type="ECO:0008006" key="2">
    <source>
        <dbReference type="Google" id="ProtNLM"/>
    </source>
</evidence>
<dbReference type="AlphaFoldDB" id="A0A382UL25"/>
<feature type="non-terminal residue" evidence="1">
    <location>
        <position position="39"/>
    </location>
</feature>
<gene>
    <name evidence="1" type="ORF">METZ01_LOCUS387823</name>
</gene>
<evidence type="ECO:0000313" key="1">
    <source>
        <dbReference type="EMBL" id="SVD34969.1"/>
    </source>
</evidence>
<reference evidence="1" key="1">
    <citation type="submission" date="2018-05" db="EMBL/GenBank/DDBJ databases">
        <authorList>
            <person name="Lanie J.A."/>
            <person name="Ng W.-L."/>
            <person name="Kazmierczak K.M."/>
            <person name="Andrzejewski T.M."/>
            <person name="Davidsen T.M."/>
            <person name="Wayne K.J."/>
            <person name="Tettelin H."/>
            <person name="Glass J.I."/>
            <person name="Rusch D."/>
            <person name="Podicherti R."/>
            <person name="Tsui H.-C.T."/>
            <person name="Winkler M.E."/>
        </authorList>
    </citation>
    <scope>NUCLEOTIDE SEQUENCE</scope>
</reference>
<dbReference type="EMBL" id="UINC01145066">
    <property type="protein sequence ID" value="SVD34969.1"/>
    <property type="molecule type" value="Genomic_DNA"/>
</dbReference>
<organism evidence="1">
    <name type="scientific">marine metagenome</name>
    <dbReference type="NCBI Taxonomy" id="408172"/>
    <lineage>
        <taxon>unclassified sequences</taxon>
        <taxon>metagenomes</taxon>
        <taxon>ecological metagenomes</taxon>
    </lineage>
</organism>
<name>A0A382UL25_9ZZZZ</name>
<proteinExistence type="predicted"/>
<protein>
    <recommendedName>
        <fullName evidence="2">Bifunctional aldolase/short-chain dehydrogenase</fullName>
    </recommendedName>
</protein>